<evidence type="ECO:0000313" key="2">
    <source>
        <dbReference type="Proteomes" id="UP001264335"/>
    </source>
</evidence>
<gene>
    <name evidence="1" type="ORF">P7D79_01485</name>
</gene>
<dbReference type="AlphaFoldDB" id="A0ABD5F386"/>
<comment type="caution">
    <text evidence="1">The sequence shown here is derived from an EMBL/GenBank/DDBJ whole genome shotgun (WGS) entry which is preliminary data.</text>
</comment>
<dbReference type="EMBL" id="JARPWY010000002">
    <property type="protein sequence ID" value="MDT2512894.1"/>
    <property type="molecule type" value="Genomic_DNA"/>
</dbReference>
<evidence type="ECO:0000313" key="1">
    <source>
        <dbReference type="EMBL" id="MDT2512894.1"/>
    </source>
</evidence>
<name>A0ABD5F386_ENTAV</name>
<sequence>METFSQHELEIIEGHKKVLKTNNFLSIRSDINNMLSVLQGETGKQFIEDEKQLEYTYRNYLSVSKKLANLTEKEFAQIDFSVISELK</sequence>
<reference evidence="1 2" key="1">
    <citation type="submission" date="2023-03" db="EMBL/GenBank/DDBJ databases">
        <authorList>
            <person name="Shen W."/>
            <person name="Cai J."/>
        </authorList>
    </citation>
    <scope>NUCLEOTIDE SEQUENCE [LARGE SCALE GENOMIC DNA]</scope>
    <source>
        <strain evidence="1 2">Y2</strain>
    </source>
</reference>
<dbReference type="RefSeq" id="WP_070503757.1">
    <property type="nucleotide sequence ID" value="NZ_CABGUH010000035.1"/>
</dbReference>
<accession>A0ABD5F386</accession>
<proteinExistence type="predicted"/>
<protein>
    <submittedName>
        <fullName evidence="1">Uncharacterized protein</fullName>
    </submittedName>
</protein>
<dbReference type="Proteomes" id="UP001264335">
    <property type="component" value="Unassembled WGS sequence"/>
</dbReference>
<organism evidence="1 2">
    <name type="scientific">Enterococcus avium</name>
    <name type="common">Streptococcus avium</name>
    <dbReference type="NCBI Taxonomy" id="33945"/>
    <lineage>
        <taxon>Bacteria</taxon>
        <taxon>Bacillati</taxon>
        <taxon>Bacillota</taxon>
        <taxon>Bacilli</taxon>
        <taxon>Lactobacillales</taxon>
        <taxon>Enterococcaceae</taxon>
        <taxon>Enterococcus</taxon>
    </lineage>
</organism>